<evidence type="ECO:0000313" key="2">
    <source>
        <dbReference type="Proteomes" id="UP000253529"/>
    </source>
</evidence>
<dbReference type="RefSeq" id="WP_170153303.1">
    <property type="nucleotide sequence ID" value="NZ_QNRK01000024.1"/>
</dbReference>
<dbReference type="Proteomes" id="UP000253529">
    <property type="component" value="Unassembled WGS sequence"/>
</dbReference>
<reference evidence="1 2" key="1">
    <citation type="submission" date="2018-06" db="EMBL/GenBank/DDBJ databases">
        <title>Genomic Encyclopedia of Type Strains, Phase IV (KMG-IV): sequencing the most valuable type-strain genomes for metagenomic binning, comparative biology and taxonomic classification.</title>
        <authorList>
            <person name="Goeker M."/>
        </authorList>
    </citation>
    <scope>NUCLEOTIDE SEQUENCE [LARGE SCALE GENOMIC DNA]</scope>
    <source>
        <strain evidence="1 2">DSM 24875</strain>
    </source>
</reference>
<keyword evidence="2" id="KW-1185">Reference proteome</keyword>
<name>A0A366F3E7_9HYPH</name>
<protein>
    <submittedName>
        <fullName evidence="1">Uncharacterized protein</fullName>
    </submittedName>
</protein>
<gene>
    <name evidence="1" type="ORF">DFR50_12463</name>
</gene>
<proteinExistence type="predicted"/>
<sequence length="52" mass="5583">MVRSYSAWAAYGKRSAARVGFSAADGFGEAVEIDQSQVRDLAGDADLSRFIL</sequence>
<accession>A0A366F3E7</accession>
<organism evidence="1 2">
    <name type="scientific">Roseiarcus fermentans</name>
    <dbReference type="NCBI Taxonomy" id="1473586"/>
    <lineage>
        <taxon>Bacteria</taxon>
        <taxon>Pseudomonadati</taxon>
        <taxon>Pseudomonadota</taxon>
        <taxon>Alphaproteobacteria</taxon>
        <taxon>Hyphomicrobiales</taxon>
        <taxon>Roseiarcaceae</taxon>
        <taxon>Roseiarcus</taxon>
    </lineage>
</organism>
<evidence type="ECO:0000313" key="1">
    <source>
        <dbReference type="EMBL" id="RBP08676.1"/>
    </source>
</evidence>
<dbReference type="AlphaFoldDB" id="A0A366F3E7"/>
<dbReference type="EMBL" id="QNRK01000024">
    <property type="protein sequence ID" value="RBP08676.1"/>
    <property type="molecule type" value="Genomic_DNA"/>
</dbReference>
<comment type="caution">
    <text evidence="1">The sequence shown here is derived from an EMBL/GenBank/DDBJ whole genome shotgun (WGS) entry which is preliminary data.</text>
</comment>